<dbReference type="GO" id="GO:0005783">
    <property type="term" value="C:endoplasmic reticulum"/>
    <property type="evidence" value="ECO:0007669"/>
    <property type="project" value="TreeGrafter"/>
</dbReference>
<protein>
    <submittedName>
        <fullName evidence="11">Homeobox domain-containing protein</fullName>
    </submittedName>
</protein>
<dbReference type="GO" id="GO:0008375">
    <property type="term" value="F:acetylglucosaminyltransferase activity"/>
    <property type="evidence" value="ECO:0007669"/>
    <property type="project" value="TreeGrafter"/>
</dbReference>
<dbReference type="GO" id="GO:0005795">
    <property type="term" value="C:Golgi stack"/>
    <property type="evidence" value="ECO:0007669"/>
    <property type="project" value="TreeGrafter"/>
</dbReference>
<dbReference type="Proteomes" id="UP000887572">
    <property type="component" value="Unplaced"/>
</dbReference>
<reference evidence="11" key="1">
    <citation type="submission" date="2022-11" db="UniProtKB">
        <authorList>
            <consortium name="WormBaseParasite"/>
        </authorList>
    </citation>
    <scope>IDENTIFICATION</scope>
</reference>
<dbReference type="InterPro" id="IPR010989">
    <property type="entry name" value="SNARE"/>
</dbReference>
<name>A0A914HD87_GLORO</name>
<evidence type="ECO:0000256" key="8">
    <source>
        <dbReference type="SAM" id="MobiDB-lite"/>
    </source>
</evidence>
<dbReference type="Pfam" id="PF00046">
    <property type="entry name" value="Homeodomain"/>
    <property type="match status" value="1"/>
</dbReference>
<dbReference type="GO" id="GO:0005634">
    <property type="term" value="C:nucleus"/>
    <property type="evidence" value="ECO:0007669"/>
    <property type="project" value="UniProtKB-SubCell"/>
</dbReference>
<evidence type="ECO:0000256" key="3">
    <source>
        <dbReference type="ARBA" id="ARBA00023155"/>
    </source>
</evidence>
<evidence type="ECO:0000313" key="10">
    <source>
        <dbReference type="Proteomes" id="UP000887572"/>
    </source>
</evidence>
<keyword evidence="3 5" id="KW-0371">Homeobox</keyword>
<evidence type="ECO:0000256" key="7">
    <source>
        <dbReference type="SAM" id="Coils"/>
    </source>
</evidence>
<dbReference type="InterPro" id="IPR006011">
    <property type="entry name" value="Syntaxin_N"/>
</dbReference>
<dbReference type="SUPFAM" id="SSF46689">
    <property type="entry name" value="Homeodomain-like"/>
    <property type="match status" value="1"/>
</dbReference>
<dbReference type="PANTHER" id="PTHR12062:SF9">
    <property type="entry name" value="ALPHA-1,3-MANNOSYL-GLYCOPROTEIN 4-BETA-N-ACETYLGLUCOSAMINYLTRANSFERASE A, ISOFORM A"/>
    <property type="match status" value="1"/>
</dbReference>
<organism evidence="10 11">
    <name type="scientific">Globodera rostochiensis</name>
    <name type="common">Golden nematode worm</name>
    <name type="synonym">Heterodera rostochiensis</name>
    <dbReference type="NCBI Taxonomy" id="31243"/>
    <lineage>
        <taxon>Eukaryota</taxon>
        <taxon>Metazoa</taxon>
        <taxon>Ecdysozoa</taxon>
        <taxon>Nematoda</taxon>
        <taxon>Chromadorea</taxon>
        <taxon>Rhabditida</taxon>
        <taxon>Tylenchina</taxon>
        <taxon>Tylenchomorpha</taxon>
        <taxon>Tylenchoidea</taxon>
        <taxon>Heteroderidae</taxon>
        <taxon>Heteroderinae</taxon>
        <taxon>Globodera</taxon>
    </lineage>
</organism>
<dbReference type="Pfam" id="PF04666">
    <property type="entry name" value="MGAT4_cons"/>
    <property type="match status" value="1"/>
</dbReference>
<feature type="compositionally biased region" description="Basic and acidic residues" evidence="8">
    <location>
        <begin position="614"/>
        <end position="624"/>
    </location>
</feature>
<dbReference type="GO" id="GO:0016020">
    <property type="term" value="C:membrane"/>
    <property type="evidence" value="ECO:0007669"/>
    <property type="project" value="InterPro"/>
</dbReference>
<feature type="DNA-binding region" description="Homeobox" evidence="5">
    <location>
        <begin position="489"/>
        <end position="548"/>
    </location>
</feature>
<dbReference type="Gene3D" id="1.20.58.70">
    <property type="match status" value="1"/>
</dbReference>
<keyword evidence="2 5" id="KW-0238">DNA-binding</keyword>
<feature type="region of interest" description="Disordered" evidence="8">
    <location>
        <begin position="566"/>
        <end position="637"/>
    </location>
</feature>
<dbReference type="AlphaFoldDB" id="A0A914HD87"/>
<keyword evidence="10" id="KW-1185">Reference proteome</keyword>
<dbReference type="GO" id="GO:0003677">
    <property type="term" value="F:DNA binding"/>
    <property type="evidence" value="ECO:0007669"/>
    <property type="project" value="UniProtKB-UniRule"/>
</dbReference>
<feature type="domain" description="Homeobox" evidence="9">
    <location>
        <begin position="487"/>
        <end position="547"/>
    </location>
</feature>
<dbReference type="InterPro" id="IPR009057">
    <property type="entry name" value="Homeodomain-like_sf"/>
</dbReference>
<dbReference type="GO" id="GO:0016192">
    <property type="term" value="P:vesicle-mediated transport"/>
    <property type="evidence" value="ECO:0007669"/>
    <property type="project" value="InterPro"/>
</dbReference>
<dbReference type="Gene3D" id="1.10.10.60">
    <property type="entry name" value="Homeodomain-like"/>
    <property type="match status" value="1"/>
</dbReference>
<sequence>MSTVGEIERNFGEEVRQGLIEVIAPPKEWFPPNLENIRPTLGDSPERMRWRAKQSLDYAYAMYHTRRERPEARFYVQLEDDVITVPGFLSELHRFANAHSEFFVCEFSNLGFIGRMFHNGKDLAQMAHFVLLLYRLDETMKQCMKKRVDEIVLFRRKPPLFQHIGRHSSLPGKITKIRPSAASVLNWTQLEKGNEDDVDGLNLVEFDYRQRPLQEIKGLRVFFVVQFSVNLSSVPLPNSLLRVRFEHSVLNGFHNASDTSSLFSSFPRPNSAPLQNYFLLTVEPRLQNWFFNGQENIEDSGDWVVVGDGIFSEGATVGVSAIVKESRTGPEKAVFYVLFQCIIMRTLLFLVMRVFWVFKVEDGSYAVPIVLFGQQMSHNCPHQKAFPEMYQPPPPPPSSLFNHSHFAANPSTEMEKSAASLMRNAFAGFSTFCPISASSSPFPIPSILPPTSSMASSNPSLSACSPPSFSSCSSSTILSVPHPPLIGSGKRERTKYSEEQLRHLDKIFKTSKYPDAPFREQIAKSLQLTEVKVQVWFKNRRAKRKLEQMRAGSHCHGINTPSTSSTLILCSKKSASRRSANERTSMKREESVDDTEEENQQPPRKKAMGSGGADVKDPSTELKTECPSSPSSSSSLMLPYDHLQKGLMGPQMDPFAYSSNSSSSTYTANSSAAEMGSLMAVASNISPQVPTFYNVSGWPTPSGYPSGLLSSSYAPSGQLPQQFGPFPAYYQQMNNYYFNAAQQTAAIPRIKLTKIMVRDRLNELRHQQQQPAFHSLAHGQFPSPIPAELDVQSLQSSGDPFLDHIAQMRQSMEEIERRIRTLPEDKKQMDALIEEIRQRSGKLRPKLRQLGWDLESQGMAADALLRMRRNHSEQLKRRLNELLEMFASAQEDYRQRVNRRVRRQLALAGEQLSAAETNFAYFFCCSNGVGGRLLSPFRTAPT</sequence>
<evidence type="ECO:0000313" key="11">
    <source>
        <dbReference type="WBParaSite" id="Gr19_v10_g16049.t2"/>
    </source>
</evidence>
<dbReference type="InterPro" id="IPR017970">
    <property type="entry name" value="Homeobox_CS"/>
</dbReference>
<dbReference type="GO" id="GO:0000981">
    <property type="term" value="F:DNA-binding transcription factor activity, RNA polymerase II-specific"/>
    <property type="evidence" value="ECO:0007669"/>
    <property type="project" value="InterPro"/>
</dbReference>
<dbReference type="SMART" id="SM00389">
    <property type="entry name" value="HOX"/>
    <property type="match status" value="1"/>
</dbReference>
<evidence type="ECO:0000256" key="6">
    <source>
        <dbReference type="RuleBase" id="RU000682"/>
    </source>
</evidence>
<dbReference type="WBParaSite" id="Gr19_v10_g16049.t2">
    <property type="protein sequence ID" value="Gr19_v10_g16049.t2"/>
    <property type="gene ID" value="Gr19_v10_g16049"/>
</dbReference>
<dbReference type="CDD" id="cd00086">
    <property type="entry name" value="homeodomain"/>
    <property type="match status" value="1"/>
</dbReference>
<evidence type="ECO:0000256" key="4">
    <source>
        <dbReference type="ARBA" id="ARBA00023242"/>
    </source>
</evidence>
<keyword evidence="4 5" id="KW-0539">Nucleus</keyword>
<keyword evidence="7" id="KW-0175">Coiled coil</keyword>
<evidence type="ECO:0000256" key="2">
    <source>
        <dbReference type="ARBA" id="ARBA00023125"/>
    </source>
</evidence>
<feature type="compositionally biased region" description="Basic and acidic residues" evidence="8">
    <location>
        <begin position="579"/>
        <end position="590"/>
    </location>
</feature>
<dbReference type="GO" id="GO:0005793">
    <property type="term" value="C:endoplasmic reticulum-Golgi intermediate compartment"/>
    <property type="evidence" value="ECO:0007669"/>
    <property type="project" value="TreeGrafter"/>
</dbReference>
<dbReference type="SUPFAM" id="SSF47661">
    <property type="entry name" value="t-snare proteins"/>
    <property type="match status" value="1"/>
</dbReference>
<evidence type="ECO:0000259" key="9">
    <source>
        <dbReference type="PROSITE" id="PS50071"/>
    </source>
</evidence>
<proteinExistence type="predicted"/>
<dbReference type="InterPro" id="IPR006759">
    <property type="entry name" value="Glyco_transf_54"/>
</dbReference>
<dbReference type="PROSITE" id="PS00027">
    <property type="entry name" value="HOMEOBOX_1"/>
    <property type="match status" value="1"/>
</dbReference>
<comment type="subcellular location">
    <subcellularLocation>
        <location evidence="1 5 6">Nucleus</location>
    </subcellularLocation>
</comment>
<feature type="coiled-coil region" evidence="7">
    <location>
        <begin position="872"/>
        <end position="918"/>
    </location>
</feature>
<dbReference type="PROSITE" id="PS50071">
    <property type="entry name" value="HOMEOBOX_2"/>
    <property type="match status" value="1"/>
</dbReference>
<dbReference type="InterPro" id="IPR001356">
    <property type="entry name" value="HD"/>
</dbReference>
<dbReference type="InterPro" id="IPR057279">
    <property type="entry name" value="MGAT4"/>
</dbReference>
<dbReference type="PANTHER" id="PTHR12062">
    <property type="entry name" value="N-ACETYLGLUCOSAMINYLTRANSFERASE VI"/>
    <property type="match status" value="1"/>
</dbReference>
<evidence type="ECO:0000256" key="1">
    <source>
        <dbReference type="ARBA" id="ARBA00004123"/>
    </source>
</evidence>
<dbReference type="Pfam" id="PF00804">
    <property type="entry name" value="Syntaxin"/>
    <property type="match status" value="1"/>
</dbReference>
<evidence type="ECO:0000256" key="5">
    <source>
        <dbReference type="PROSITE-ProRule" id="PRU00108"/>
    </source>
</evidence>
<accession>A0A914HD87</accession>
<dbReference type="GO" id="GO:0006487">
    <property type="term" value="P:protein N-linked glycosylation"/>
    <property type="evidence" value="ECO:0007669"/>
    <property type="project" value="TreeGrafter"/>
</dbReference>